<dbReference type="EnsemblMetazoa" id="MDOA010108-RA">
    <property type="protein sequence ID" value="MDOA010108-PA"/>
    <property type="gene ID" value="MDOA010108"/>
</dbReference>
<dbReference type="InterPro" id="IPR027081">
    <property type="entry name" value="CyclinH/Ccl1"/>
</dbReference>
<dbReference type="VEuPathDB" id="VectorBase:MDOA010108"/>
<protein>
    <recommendedName>
        <fullName evidence="2">Cyclin-H</fullName>
    </recommendedName>
</protein>
<dbReference type="FunFam" id="1.10.472.10:FF:000029">
    <property type="entry name" value="Cyclin h"/>
    <property type="match status" value="1"/>
</dbReference>
<dbReference type="InterPro" id="IPR006671">
    <property type="entry name" value="Cyclin_N"/>
</dbReference>
<dbReference type="CDD" id="cd20524">
    <property type="entry name" value="CYCLIN_CCNH_rpt1"/>
    <property type="match status" value="1"/>
</dbReference>
<reference evidence="9" key="1">
    <citation type="submission" date="2020-05" db="UniProtKB">
        <authorList>
            <consortium name="EnsemblMetazoa"/>
        </authorList>
    </citation>
    <scope>IDENTIFICATION</scope>
    <source>
        <strain evidence="9">Aabys</strain>
    </source>
</reference>
<dbReference type="InterPro" id="IPR043198">
    <property type="entry name" value="Cyclin/Ssn8"/>
</dbReference>
<evidence type="ECO:0000313" key="10">
    <source>
        <dbReference type="Proteomes" id="UP001652621"/>
    </source>
</evidence>
<evidence type="ECO:0000313" key="9">
    <source>
        <dbReference type="EnsemblMetazoa" id="MDOA010108-PA"/>
    </source>
</evidence>
<dbReference type="VEuPathDB" id="VectorBase:MDOMA2_005639"/>
<evidence type="ECO:0000313" key="11">
    <source>
        <dbReference type="RefSeq" id="XP_005176814.1"/>
    </source>
</evidence>
<organism evidence="9">
    <name type="scientific">Musca domestica</name>
    <name type="common">House fly</name>
    <dbReference type="NCBI Taxonomy" id="7370"/>
    <lineage>
        <taxon>Eukaryota</taxon>
        <taxon>Metazoa</taxon>
        <taxon>Ecdysozoa</taxon>
        <taxon>Arthropoda</taxon>
        <taxon>Hexapoda</taxon>
        <taxon>Insecta</taxon>
        <taxon>Pterygota</taxon>
        <taxon>Neoptera</taxon>
        <taxon>Endopterygota</taxon>
        <taxon>Diptera</taxon>
        <taxon>Brachycera</taxon>
        <taxon>Muscomorpha</taxon>
        <taxon>Muscoidea</taxon>
        <taxon>Muscidae</taxon>
        <taxon>Musca</taxon>
    </lineage>
</organism>
<evidence type="ECO:0000256" key="1">
    <source>
        <dbReference type="ARBA" id="ARBA00008638"/>
    </source>
</evidence>
<dbReference type="RefSeq" id="XP_005176814.1">
    <property type="nucleotide sequence ID" value="XM_005176757.3"/>
</dbReference>
<dbReference type="Pfam" id="PF00134">
    <property type="entry name" value="Cyclin_N"/>
    <property type="match status" value="1"/>
</dbReference>
<dbReference type="STRING" id="7370.A0A1I8MZY5"/>
<dbReference type="GO" id="GO:0006351">
    <property type="term" value="P:DNA-templated transcription"/>
    <property type="evidence" value="ECO:0007669"/>
    <property type="project" value="InterPro"/>
</dbReference>
<reference evidence="11" key="2">
    <citation type="submission" date="2025-04" db="UniProtKB">
        <authorList>
            <consortium name="RefSeq"/>
        </authorList>
    </citation>
    <scope>IDENTIFICATION</scope>
    <source>
        <strain evidence="11">Aabys</strain>
    </source>
</reference>
<dbReference type="Pfam" id="PF16899">
    <property type="entry name" value="Cyclin_C_2"/>
    <property type="match status" value="1"/>
</dbReference>
<dbReference type="SMART" id="SM00385">
    <property type="entry name" value="CYCLIN"/>
    <property type="match status" value="1"/>
</dbReference>
<dbReference type="Gene3D" id="1.10.472.10">
    <property type="entry name" value="Cyclin-like"/>
    <property type="match status" value="2"/>
</dbReference>
<dbReference type="PANTHER" id="PTHR10026">
    <property type="entry name" value="CYCLIN"/>
    <property type="match status" value="1"/>
</dbReference>
<keyword evidence="10" id="KW-1185">Reference proteome</keyword>
<dbReference type="AlphaFoldDB" id="A0A1I8MZY5"/>
<dbReference type="FunFam" id="1.10.472.10:FF:000088">
    <property type="entry name" value="Cyclin-H"/>
    <property type="match status" value="1"/>
</dbReference>
<dbReference type="InterPro" id="IPR031658">
    <property type="entry name" value="Cyclin_C_2"/>
</dbReference>
<comment type="similarity">
    <text evidence="1">Belongs to the cyclin family. Cyclin C subfamily.</text>
</comment>
<sequence length="324" mass="38154">MYPLSSQKKYWTFSSPEQLNDLRLKRNQKFIETHGSHMDDQQRMEFFLDANEEHLLLKQYEIYLNDFCRRFEPMMPKCVVGTAIHYFKRFFLHNSPMDYHPKEILATCVYLACKVEEFNVSIGQFVSNIKGDRNKAMDIILSNELLLMQHLNYYLTIHNPYRPVEGFLIDIKTRSSMVNPERLRPHIDSFIEKTFFTDACLLYAPSQIALAAVLHAAGREQENLDSYVTDNLLNGAREKLPALIEAIRKIRIMVKQYEVPLRDRVKLIEKKLEKCRNQENNPDSEIYKERMRKMYCDDDLEVAEDNSYYIADSSADMSALNMSQ</sequence>
<feature type="domain" description="Cyclin-like" evidence="8">
    <location>
        <begin position="62"/>
        <end position="149"/>
    </location>
</feature>
<comment type="function">
    <text evidence="5">Regulates CDK7, the catalytic subunit of the CDK-activating kinase (CAK) enzymatic complex. CAK activates the cyclin-associated kinases CDK1, CDK2, CDK4 and CDK6 by threonine phosphorylation. CAK complexed to the core-TFIIH basal transcription factor activates RNA polymerase II by serine phosphorylation of the repetitive C-terminal domain (CTD) of its large subunit (POLR2A), allowing its escape from the promoter and elongation of the transcripts. Involved in cell cycle control and in RNA transcription by RNA polymerase II. Its expression and activity are constant throughout the cell cycle.</text>
</comment>
<dbReference type="OrthoDB" id="340962at2759"/>
<comment type="subunit">
    <text evidence="6">Associates primarily with CDK7 and MAT1 to form the CAK complex. CAK can further associate with the core-TFIIH to form the TFIIH basal transcription factor.</text>
</comment>
<dbReference type="GO" id="GO:0016538">
    <property type="term" value="F:cyclin-dependent protein serine/threonine kinase regulator activity"/>
    <property type="evidence" value="ECO:0007669"/>
    <property type="project" value="InterPro"/>
</dbReference>
<evidence type="ECO:0000256" key="6">
    <source>
        <dbReference type="ARBA" id="ARBA00026042"/>
    </source>
</evidence>
<dbReference type="GO" id="GO:0006357">
    <property type="term" value="P:regulation of transcription by RNA polymerase II"/>
    <property type="evidence" value="ECO:0007669"/>
    <property type="project" value="InterPro"/>
</dbReference>
<accession>A0A1I8MZY5</accession>
<dbReference type="CDD" id="cd20525">
    <property type="entry name" value="CYCLIN_CCNH_rpt2"/>
    <property type="match status" value="1"/>
</dbReference>
<dbReference type="eggNOG" id="KOG2496">
    <property type="taxonomic scope" value="Eukaryota"/>
</dbReference>
<proteinExistence type="inferred from homology"/>
<dbReference type="GO" id="GO:0070985">
    <property type="term" value="C:transcription factor TFIIK complex"/>
    <property type="evidence" value="ECO:0007669"/>
    <property type="project" value="InterPro"/>
</dbReference>
<dbReference type="Proteomes" id="UP001652621">
    <property type="component" value="Unplaced"/>
</dbReference>
<evidence type="ECO:0000256" key="5">
    <source>
        <dbReference type="ARBA" id="ARBA00025343"/>
    </source>
</evidence>
<dbReference type="InterPro" id="IPR013763">
    <property type="entry name" value="Cyclin-like_dom"/>
</dbReference>
<evidence type="ECO:0000256" key="2">
    <source>
        <dbReference type="ARBA" id="ARBA00019496"/>
    </source>
</evidence>
<dbReference type="SUPFAM" id="SSF47954">
    <property type="entry name" value="Cyclin-like"/>
    <property type="match status" value="2"/>
</dbReference>
<keyword evidence="3 7" id="KW-0195">Cyclin</keyword>
<dbReference type="InterPro" id="IPR036915">
    <property type="entry name" value="Cyclin-like_sf"/>
</dbReference>
<evidence type="ECO:0000259" key="8">
    <source>
        <dbReference type="SMART" id="SM00385"/>
    </source>
</evidence>
<evidence type="ECO:0000256" key="7">
    <source>
        <dbReference type="RuleBase" id="RU000383"/>
    </source>
</evidence>
<evidence type="ECO:0000256" key="3">
    <source>
        <dbReference type="ARBA" id="ARBA00023127"/>
    </source>
</evidence>
<dbReference type="KEGG" id="mde:101891621"/>
<evidence type="ECO:0000256" key="4">
    <source>
        <dbReference type="ARBA" id="ARBA00023306"/>
    </source>
</evidence>
<dbReference type="NCBIfam" id="TIGR00569">
    <property type="entry name" value="ccl1"/>
    <property type="match status" value="1"/>
</dbReference>
<keyword evidence="4" id="KW-0131">Cell cycle</keyword>
<gene>
    <name evidence="9" type="primary">101891621</name>
    <name evidence="11" type="synonym">LOC101891621</name>
</gene>
<name>A0A1I8MZY5_MUSDO</name>